<name>X6M221_RETFI</name>
<proteinExistence type="predicted"/>
<reference evidence="2 3" key="1">
    <citation type="journal article" date="2013" name="Curr. Biol.">
        <title>The Genome of the Foraminiferan Reticulomyxa filosa.</title>
        <authorList>
            <person name="Glockner G."/>
            <person name="Hulsmann N."/>
            <person name="Schleicher M."/>
            <person name="Noegel A.A."/>
            <person name="Eichinger L."/>
            <person name="Gallinger C."/>
            <person name="Pawlowski J."/>
            <person name="Sierra R."/>
            <person name="Euteneuer U."/>
            <person name="Pillet L."/>
            <person name="Moustafa A."/>
            <person name="Platzer M."/>
            <person name="Groth M."/>
            <person name="Szafranski K."/>
            <person name="Schliwa M."/>
        </authorList>
    </citation>
    <scope>NUCLEOTIDE SEQUENCE [LARGE SCALE GENOMIC DNA]</scope>
</reference>
<dbReference type="Proteomes" id="UP000023152">
    <property type="component" value="Unassembled WGS sequence"/>
</dbReference>
<sequence>MDEEAYNLKATKQKNNIYLSNKIDKHFKNCHLDYGQKRGRVHRHRNTYKKDKRLLLKKRRASLQQQAEDKCDYGVKNSRIPRNTINVRQERYRYSRSGRCNLPNACTVYGYRNCISYPSTISSIYFVSFFFFFNKFFICLWCRWNRWSYQSTGINVQKQEQTDSRYISASVVFELEGLSIQTIAKAADKKSVHELTVQDFTRVVPKVPESKLIELLSTDSIFCVIACFFIILINFFFFAKKIEGIKRVIRSFAIVPHVAVYTYFGRIQRLEAQYDHLLIPIHSEKHWYYMAHRAWEVLFELVALNKGEEDLHKYFKYNPLISLTWSSGIESHWLMLHECFDEQFPLDVVITISTYLGSYCLPWVNVTSKKAITSEKEWLTMLYSHWNFEQHNNSVNFHTLSSTCNYESTPSLYGYCGHEQLWSGYKLWTTDDLQEMESRYQKLYKQSMSNDEIALGLSIIDNH</sequence>
<accession>X6M221</accession>
<protein>
    <submittedName>
        <fullName evidence="2">Uncharacterized protein</fullName>
    </submittedName>
</protein>
<keyword evidence="3" id="KW-1185">Reference proteome</keyword>
<feature type="transmembrane region" description="Helical" evidence="1">
    <location>
        <begin position="221"/>
        <end position="239"/>
    </location>
</feature>
<evidence type="ECO:0000256" key="1">
    <source>
        <dbReference type="SAM" id="Phobius"/>
    </source>
</evidence>
<keyword evidence="1" id="KW-0472">Membrane</keyword>
<dbReference type="AlphaFoldDB" id="X6M221"/>
<keyword evidence="1" id="KW-1133">Transmembrane helix</keyword>
<evidence type="ECO:0000313" key="2">
    <source>
        <dbReference type="EMBL" id="ETO07452.1"/>
    </source>
</evidence>
<gene>
    <name evidence="2" type="ORF">RFI_29940</name>
</gene>
<comment type="caution">
    <text evidence="2">The sequence shown here is derived from an EMBL/GenBank/DDBJ whole genome shotgun (WGS) entry which is preliminary data.</text>
</comment>
<feature type="transmembrane region" description="Helical" evidence="1">
    <location>
        <begin position="123"/>
        <end position="142"/>
    </location>
</feature>
<organism evidence="2 3">
    <name type="scientific">Reticulomyxa filosa</name>
    <dbReference type="NCBI Taxonomy" id="46433"/>
    <lineage>
        <taxon>Eukaryota</taxon>
        <taxon>Sar</taxon>
        <taxon>Rhizaria</taxon>
        <taxon>Retaria</taxon>
        <taxon>Foraminifera</taxon>
        <taxon>Monothalamids</taxon>
        <taxon>Reticulomyxidae</taxon>
        <taxon>Reticulomyxa</taxon>
    </lineage>
</organism>
<evidence type="ECO:0000313" key="3">
    <source>
        <dbReference type="Proteomes" id="UP000023152"/>
    </source>
</evidence>
<dbReference type="EMBL" id="ASPP01026154">
    <property type="protein sequence ID" value="ETO07452.1"/>
    <property type="molecule type" value="Genomic_DNA"/>
</dbReference>
<keyword evidence="1" id="KW-0812">Transmembrane</keyword>